<evidence type="ECO:0000259" key="2">
    <source>
        <dbReference type="SMART" id="SM00635"/>
    </source>
</evidence>
<dbReference type="Gene3D" id="2.60.40.1080">
    <property type="match status" value="2"/>
</dbReference>
<evidence type="ECO:0000256" key="1">
    <source>
        <dbReference type="SAM" id="SignalP"/>
    </source>
</evidence>
<organism evidence="3 4">
    <name type="scientific">Xylanibacter ruminicola</name>
    <name type="common">Prevotella ruminicola</name>
    <dbReference type="NCBI Taxonomy" id="839"/>
    <lineage>
        <taxon>Bacteria</taxon>
        <taxon>Pseudomonadati</taxon>
        <taxon>Bacteroidota</taxon>
        <taxon>Bacteroidia</taxon>
        <taxon>Bacteroidales</taxon>
        <taxon>Prevotellaceae</taxon>
        <taxon>Xylanibacter</taxon>
    </lineage>
</organism>
<feature type="chain" id="PRO_5010216394" evidence="1">
    <location>
        <begin position="21"/>
        <end position="476"/>
    </location>
</feature>
<dbReference type="SUPFAM" id="SSF49373">
    <property type="entry name" value="Invasin/intimin cell-adhesion fragments"/>
    <property type="match status" value="2"/>
</dbReference>
<dbReference type="SMART" id="SM00635">
    <property type="entry name" value="BID_2"/>
    <property type="match status" value="2"/>
</dbReference>
<feature type="signal peptide" evidence="1">
    <location>
        <begin position="1"/>
        <end position="20"/>
    </location>
</feature>
<evidence type="ECO:0000313" key="4">
    <source>
        <dbReference type="Proteomes" id="UP000182257"/>
    </source>
</evidence>
<gene>
    <name evidence="3" type="ORF">SAMN05216462_0606</name>
</gene>
<dbReference type="AlphaFoldDB" id="A0A1H3YEV2"/>
<keyword evidence="1" id="KW-0732">Signal</keyword>
<feature type="domain" description="BIG2" evidence="2">
    <location>
        <begin position="28"/>
        <end position="99"/>
    </location>
</feature>
<dbReference type="Pfam" id="PF02368">
    <property type="entry name" value="Big_2"/>
    <property type="match status" value="2"/>
</dbReference>
<feature type="domain" description="BIG2" evidence="2">
    <location>
        <begin position="114"/>
        <end position="190"/>
    </location>
</feature>
<protein>
    <submittedName>
        <fullName evidence="3">Ig-like domain (Group 2)</fullName>
    </submittedName>
</protein>
<reference evidence="3 4" key="1">
    <citation type="submission" date="2016-10" db="EMBL/GenBank/DDBJ databases">
        <authorList>
            <person name="de Groot N.N."/>
        </authorList>
    </citation>
    <scope>NUCLEOTIDE SEQUENCE [LARGE SCALE GENOMIC DNA]</scope>
    <source>
        <strain evidence="3 4">D31d</strain>
    </source>
</reference>
<dbReference type="Proteomes" id="UP000182257">
    <property type="component" value="Unassembled WGS sequence"/>
</dbReference>
<dbReference type="EMBL" id="FNRF01000001">
    <property type="protein sequence ID" value="SEA09544.1"/>
    <property type="molecule type" value="Genomic_DNA"/>
</dbReference>
<dbReference type="InterPro" id="IPR008964">
    <property type="entry name" value="Invasin/intimin_cell_adhesion"/>
</dbReference>
<proteinExistence type="predicted"/>
<name>A0A1H3YEV2_XYLRU</name>
<sequence length="476" mass="47974">MLAVLAILATVGFTSCDELAVEDNPMQSYITMRTSDVTLKVGETYVRKAVAAGTAVVVYSSSDATVATVDQEGKVTAITPGTATITAQTTGYNAEGKKIYLAEEKSYKVTVKAAVTSLSLDKANLRFDKNVLTAQALTPTVTPSDAAITWTSSNENVATVDANGQVTPKAKGTATITAKAGDLTATSTIYVYDKIHNINTDGNAVVTTNESWLIEGDVTTSVSKSITIEAGATVTLNGINITKRIECLGDATIILADGSTNTVKGDYYPVVKAGIVVGPSGTTLTIDAETAGDGKLNATGGTQSAGIGTSYSNSSDITCGAITIKGGEITAKGAMYAAGIGTGLTIDKNNTCGAITINGGTVTATSGNYAAGIGTGWADGSGSNTCGAIAITANVTKVTVTKGAGSPNIMGVGYLSNGTQNCGTITFGPAQVFDGTAATGAWSPSPMVAGTYGGLNLAISTTTNADDTWTLTPVTP</sequence>
<dbReference type="Pfam" id="PF18889">
    <property type="entry name" value="Beta_helix_3"/>
    <property type="match status" value="3"/>
</dbReference>
<evidence type="ECO:0000313" key="3">
    <source>
        <dbReference type="EMBL" id="SEA09544.1"/>
    </source>
</evidence>
<accession>A0A1H3YEV2</accession>
<dbReference type="InterPro" id="IPR003343">
    <property type="entry name" value="Big_2"/>
</dbReference>